<dbReference type="Proteomes" id="UP000671852">
    <property type="component" value="Chromosome"/>
</dbReference>
<dbReference type="InterPro" id="IPR052163">
    <property type="entry name" value="DGC-Regulatory_Protein"/>
</dbReference>
<dbReference type="AlphaFoldDB" id="A0A975GCK7"/>
<dbReference type="Pfam" id="PF00990">
    <property type="entry name" value="GGDEF"/>
    <property type="match status" value="1"/>
</dbReference>
<accession>A0A975GCK7</accession>
<feature type="domain" description="GGDEF" evidence="1">
    <location>
        <begin position="280"/>
        <end position="407"/>
    </location>
</feature>
<dbReference type="InterPro" id="IPR035965">
    <property type="entry name" value="PAS-like_dom_sf"/>
</dbReference>
<dbReference type="PANTHER" id="PTHR46663:SF2">
    <property type="entry name" value="GGDEF DOMAIN-CONTAINING PROTEIN"/>
    <property type="match status" value="1"/>
</dbReference>
<protein>
    <submittedName>
        <fullName evidence="2">Diguanylate cyclase</fullName>
    </submittedName>
</protein>
<dbReference type="PROSITE" id="PS50887">
    <property type="entry name" value="GGDEF"/>
    <property type="match status" value="1"/>
</dbReference>
<organism evidence="2 3">
    <name type="scientific">Sulfurimonas aquatica</name>
    <dbReference type="NCBI Taxonomy" id="2672570"/>
    <lineage>
        <taxon>Bacteria</taxon>
        <taxon>Pseudomonadati</taxon>
        <taxon>Campylobacterota</taxon>
        <taxon>Epsilonproteobacteria</taxon>
        <taxon>Campylobacterales</taxon>
        <taxon>Sulfurimonadaceae</taxon>
        <taxon>Sulfurimonas</taxon>
    </lineage>
</organism>
<dbReference type="InterPro" id="IPR029787">
    <property type="entry name" value="Nucleotide_cyclase"/>
</dbReference>
<evidence type="ECO:0000313" key="3">
    <source>
        <dbReference type="Proteomes" id="UP000671852"/>
    </source>
</evidence>
<dbReference type="KEGG" id="saqt:GJV85_04415"/>
<dbReference type="Gene3D" id="3.30.450.20">
    <property type="entry name" value="PAS domain"/>
    <property type="match status" value="1"/>
</dbReference>
<dbReference type="SUPFAM" id="SSF55073">
    <property type="entry name" value="Nucleotide cyclase"/>
    <property type="match status" value="1"/>
</dbReference>
<dbReference type="SMART" id="SM00267">
    <property type="entry name" value="GGDEF"/>
    <property type="match status" value="1"/>
</dbReference>
<dbReference type="InterPro" id="IPR000160">
    <property type="entry name" value="GGDEF_dom"/>
</dbReference>
<keyword evidence="3" id="KW-1185">Reference proteome</keyword>
<dbReference type="CDD" id="cd00130">
    <property type="entry name" value="PAS"/>
    <property type="match status" value="1"/>
</dbReference>
<dbReference type="InterPro" id="IPR000014">
    <property type="entry name" value="PAS"/>
</dbReference>
<gene>
    <name evidence="2" type="ORF">GJV85_04415</name>
</gene>
<dbReference type="Pfam" id="PF13426">
    <property type="entry name" value="PAS_9"/>
    <property type="match status" value="1"/>
</dbReference>
<sequence length="407" mass="47253">MEMITKLICEKNKISYVVFDKKFLIKDFNSSLELIVDEPDNLKQATDIREVMWEFVGLENRMEELYSGLESVIHFPMIKKDENYYDLDVETYINEENERVFIAYLIQKPKESLGYINMIKEINRRTLILESDDKKNQEEHYNLINKKLLSFNVDMDGIITLSNDAFSYFFDLSSDQILGKHFSYFFKARDLTLHGNTSIIFNAINQKEEIISFHANIIPLAKEGITYENIIICQDVTYLKRIEKELVFAASHDSLTGLANRSQLLKKMDRSITKRNGVLGNFSICCIDLDKFKPVNDNYGHHAGDMLLKHIAKVLTDFVRKKDMVARIGGDEFVIFFDSLSEKKSLCKMIERIEELPSKKPFIYSEEDIIEFSFSLGVASFPRDAKDSQTLLNVADKAMYMSKKSEH</sequence>
<dbReference type="SUPFAM" id="SSF55785">
    <property type="entry name" value="PYP-like sensor domain (PAS domain)"/>
    <property type="match status" value="1"/>
</dbReference>
<name>A0A975GCK7_9BACT</name>
<evidence type="ECO:0000313" key="2">
    <source>
        <dbReference type="EMBL" id="QSZ41379.1"/>
    </source>
</evidence>
<dbReference type="InterPro" id="IPR043128">
    <property type="entry name" value="Rev_trsase/Diguanyl_cyclase"/>
</dbReference>
<dbReference type="Gene3D" id="3.30.70.270">
    <property type="match status" value="1"/>
</dbReference>
<dbReference type="EMBL" id="CP046072">
    <property type="protein sequence ID" value="QSZ41379.1"/>
    <property type="molecule type" value="Genomic_DNA"/>
</dbReference>
<reference evidence="2" key="2">
    <citation type="submission" date="2021-04" db="EMBL/GenBank/DDBJ databases">
        <title>Isolation and characterization of a novel species of the genus Sulfurimonas.</title>
        <authorList>
            <person name="Fukui M."/>
        </authorList>
    </citation>
    <scope>NUCLEOTIDE SEQUENCE</scope>
    <source>
        <strain evidence="2">H1576</strain>
    </source>
</reference>
<dbReference type="RefSeq" id="WP_207562659.1">
    <property type="nucleotide sequence ID" value="NZ_CP046072.1"/>
</dbReference>
<dbReference type="PANTHER" id="PTHR46663">
    <property type="entry name" value="DIGUANYLATE CYCLASE DGCT-RELATED"/>
    <property type="match status" value="1"/>
</dbReference>
<reference evidence="2" key="1">
    <citation type="submission" date="2019-11" db="EMBL/GenBank/DDBJ databases">
        <authorList>
            <person name="Kojima H."/>
        </authorList>
    </citation>
    <scope>NUCLEOTIDE SEQUENCE</scope>
    <source>
        <strain evidence="2">H1576</strain>
    </source>
</reference>
<evidence type="ECO:0000259" key="1">
    <source>
        <dbReference type="PROSITE" id="PS50887"/>
    </source>
</evidence>
<dbReference type="CDD" id="cd01949">
    <property type="entry name" value="GGDEF"/>
    <property type="match status" value="1"/>
</dbReference>
<dbReference type="NCBIfam" id="TIGR00254">
    <property type="entry name" value="GGDEF"/>
    <property type="match status" value="1"/>
</dbReference>
<proteinExistence type="predicted"/>